<dbReference type="SUPFAM" id="SSF52777">
    <property type="entry name" value="CoA-dependent acyltransferases"/>
    <property type="match status" value="4"/>
</dbReference>
<dbReference type="GO" id="GO:0031177">
    <property type="term" value="F:phosphopantetheine binding"/>
    <property type="evidence" value="ECO:0007669"/>
    <property type="project" value="InterPro"/>
</dbReference>
<dbReference type="Gene3D" id="3.40.50.12780">
    <property type="entry name" value="N-terminal domain of ligase-like"/>
    <property type="match status" value="1"/>
</dbReference>
<dbReference type="SMART" id="SM00823">
    <property type="entry name" value="PKS_PP"/>
    <property type="match status" value="1"/>
</dbReference>
<dbReference type="Proteomes" id="UP000324701">
    <property type="component" value="Unassembled WGS sequence"/>
</dbReference>
<dbReference type="FunFam" id="3.30.300.30:FF:000010">
    <property type="entry name" value="Enterobactin synthetase component F"/>
    <property type="match status" value="1"/>
</dbReference>
<dbReference type="InterPro" id="IPR020845">
    <property type="entry name" value="AMP-binding_CS"/>
</dbReference>
<dbReference type="InterPro" id="IPR020806">
    <property type="entry name" value="PKS_PP-bd"/>
</dbReference>
<dbReference type="OrthoDB" id="4434566at2"/>
<dbReference type="NCBIfam" id="TIGR01733">
    <property type="entry name" value="AA-adenyl-dom"/>
    <property type="match status" value="1"/>
</dbReference>
<evidence type="ECO:0000259" key="4">
    <source>
        <dbReference type="PROSITE" id="PS50075"/>
    </source>
</evidence>
<dbReference type="FunFam" id="3.40.50.980:FF:000002">
    <property type="entry name" value="Enterobactin synthetase component F"/>
    <property type="match status" value="1"/>
</dbReference>
<dbReference type="InterPro" id="IPR025110">
    <property type="entry name" value="AMP-bd_C"/>
</dbReference>
<dbReference type="Pfam" id="PF13193">
    <property type="entry name" value="AMP-binding_C"/>
    <property type="match status" value="1"/>
</dbReference>
<dbReference type="InterPro" id="IPR000873">
    <property type="entry name" value="AMP-dep_synth/lig_dom"/>
</dbReference>
<dbReference type="InterPro" id="IPR010071">
    <property type="entry name" value="AA_adenyl_dom"/>
</dbReference>
<dbReference type="InterPro" id="IPR006162">
    <property type="entry name" value="Ppantetheine_attach_site"/>
</dbReference>
<dbReference type="GO" id="GO:0008610">
    <property type="term" value="P:lipid biosynthetic process"/>
    <property type="evidence" value="ECO:0007669"/>
    <property type="project" value="UniProtKB-ARBA"/>
</dbReference>
<dbReference type="Pfam" id="PF00501">
    <property type="entry name" value="AMP-binding"/>
    <property type="match status" value="1"/>
</dbReference>
<dbReference type="GO" id="GO:0003824">
    <property type="term" value="F:catalytic activity"/>
    <property type="evidence" value="ECO:0007669"/>
    <property type="project" value="InterPro"/>
</dbReference>
<dbReference type="Gene3D" id="3.30.300.30">
    <property type="match status" value="1"/>
</dbReference>
<dbReference type="FunFam" id="1.10.1200.10:FF:000016">
    <property type="entry name" value="Non-ribosomal peptide synthase"/>
    <property type="match status" value="1"/>
</dbReference>
<dbReference type="InterPro" id="IPR023213">
    <property type="entry name" value="CAT-like_dom_sf"/>
</dbReference>
<dbReference type="FunFam" id="3.40.50.980:FF:000001">
    <property type="entry name" value="Non-ribosomal peptide synthetase"/>
    <property type="match status" value="1"/>
</dbReference>
<dbReference type="InterPro" id="IPR009081">
    <property type="entry name" value="PP-bd_ACP"/>
</dbReference>
<dbReference type="GO" id="GO:0044550">
    <property type="term" value="P:secondary metabolite biosynthetic process"/>
    <property type="evidence" value="ECO:0007669"/>
    <property type="project" value="UniProtKB-ARBA"/>
</dbReference>
<dbReference type="PROSITE" id="PS00012">
    <property type="entry name" value="PHOSPHOPANTETHEINE"/>
    <property type="match status" value="1"/>
</dbReference>
<dbReference type="InterPro" id="IPR042099">
    <property type="entry name" value="ANL_N_sf"/>
</dbReference>
<proteinExistence type="predicted"/>
<dbReference type="Pfam" id="PF00668">
    <property type="entry name" value="Condensation"/>
    <property type="match status" value="2"/>
</dbReference>
<dbReference type="Gene3D" id="3.30.559.30">
    <property type="entry name" value="Nonribosomal peptide synthetase, condensation domain"/>
    <property type="match status" value="2"/>
</dbReference>
<organism evidence="5 6">
    <name type="scientific">Mycobacterium simiae</name>
    <name type="common">Mycobacterium habana</name>
    <dbReference type="NCBI Taxonomy" id="1784"/>
    <lineage>
        <taxon>Bacteria</taxon>
        <taxon>Bacillati</taxon>
        <taxon>Actinomycetota</taxon>
        <taxon>Actinomycetes</taxon>
        <taxon>Mycobacteriales</taxon>
        <taxon>Mycobacteriaceae</taxon>
        <taxon>Mycobacterium</taxon>
        <taxon>Mycobacterium simiae complex</taxon>
    </lineage>
</organism>
<evidence type="ECO:0000313" key="5">
    <source>
        <dbReference type="EMBL" id="KAA1249838.1"/>
    </source>
</evidence>
<dbReference type="GO" id="GO:0043041">
    <property type="term" value="P:amino acid activation for nonribosomal peptide biosynthetic process"/>
    <property type="evidence" value="ECO:0007669"/>
    <property type="project" value="TreeGrafter"/>
</dbReference>
<evidence type="ECO:0000313" key="6">
    <source>
        <dbReference type="Proteomes" id="UP000324701"/>
    </source>
</evidence>
<dbReference type="PANTHER" id="PTHR45527:SF1">
    <property type="entry name" value="FATTY ACID SYNTHASE"/>
    <property type="match status" value="1"/>
</dbReference>
<dbReference type="SUPFAM" id="SSF47336">
    <property type="entry name" value="ACP-like"/>
    <property type="match status" value="1"/>
</dbReference>
<protein>
    <submittedName>
        <fullName evidence="5">Amino acid adenylation domain-containing protein</fullName>
    </submittedName>
</protein>
<dbReference type="PANTHER" id="PTHR45527">
    <property type="entry name" value="NONRIBOSOMAL PEPTIDE SYNTHETASE"/>
    <property type="match status" value="1"/>
</dbReference>
<comment type="caution">
    <text evidence="5">The sequence shown here is derived from an EMBL/GenBank/DDBJ whole genome shotgun (WGS) entry which is preliminary data.</text>
</comment>
<dbReference type="Pfam" id="PF00550">
    <property type="entry name" value="PP-binding"/>
    <property type="match status" value="1"/>
</dbReference>
<dbReference type="CDD" id="cd17643">
    <property type="entry name" value="A_NRPS_Cytc1-like"/>
    <property type="match status" value="1"/>
</dbReference>
<dbReference type="InterPro" id="IPR001242">
    <property type="entry name" value="Condensation_dom"/>
</dbReference>
<dbReference type="Gene3D" id="3.30.559.10">
    <property type="entry name" value="Chloramphenicol acetyltransferase-like domain"/>
    <property type="match status" value="2"/>
</dbReference>
<dbReference type="PROSITE" id="PS00455">
    <property type="entry name" value="AMP_BINDING"/>
    <property type="match status" value="1"/>
</dbReference>
<keyword evidence="6" id="KW-1185">Reference proteome</keyword>
<dbReference type="FunFam" id="2.30.38.10:FF:000001">
    <property type="entry name" value="Non-ribosomal peptide synthetase PvdI"/>
    <property type="match status" value="1"/>
</dbReference>
<dbReference type="InterPro" id="IPR036736">
    <property type="entry name" value="ACP-like_sf"/>
</dbReference>
<dbReference type="Gene3D" id="1.10.1200.10">
    <property type="entry name" value="ACP-like"/>
    <property type="match status" value="1"/>
</dbReference>
<dbReference type="EMBL" id="VTZN01000071">
    <property type="protein sequence ID" value="KAA1249838.1"/>
    <property type="molecule type" value="Genomic_DNA"/>
</dbReference>
<accession>A0A5B1BM57</accession>
<dbReference type="CDD" id="cd19540">
    <property type="entry name" value="LCL_NRPS-like"/>
    <property type="match status" value="1"/>
</dbReference>
<name>A0A5B1BM57_MYCSI</name>
<comment type="cofactor">
    <cofactor evidence="1">
        <name>pantetheine 4'-phosphate</name>
        <dbReference type="ChEBI" id="CHEBI:47942"/>
    </cofactor>
</comment>
<dbReference type="GO" id="GO:0005829">
    <property type="term" value="C:cytosol"/>
    <property type="evidence" value="ECO:0007669"/>
    <property type="project" value="TreeGrafter"/>
</dbReference>
<dbReference type="PROSITE" id="PS50075">
    <property type="entry name" value="CARRIER"/>
    <property type="match status" value="1"/>
</dbReference>
<reference evidence="5 6" key="1">
    <citation type="submission" date="2019-09" db="EMBL/GenBank/DDBJ databases">
        <title>Report of infection by Mycobacterium simiae a patient suffering from pulmonary tuberculosis.</title>
        <authorList>
            <person name="Mohanty P.S."/>
            <person name="Bansal A.K."/>
            <person name="Singh H."/>
            <person name="Sharma S."/>
            <person name="Patil S.A."/>
            <person name="Upadhaya P."/>
            <person name="Singh P.K."/>
            <person name="Kumar D."/>
            <person name="Kumar S."/>
            <person name="Singh R.K."/>
            <person name="Chaudhary B."/>
        </authorList>
    </citation>
    <scope>NUCLEOTIDE SEQUENCE [LARGE SCALE GENOMIC DNA]</scope>
    <source>
        <strain evidence="5 6">JAL-560-SIM</strain>
    </source>
</reference>
<gene>
    <name evidence="5" type="ORF">F0Q45_13030</name>
</gene>
<dbReference type="UniPathway" id="UPA00011"/>
<dbReference type="GO" id="GO:0072330">
    <property type="term" value="P:monocarboxylic acid biosynthetic process"/>
    <property type="evidence" value="ECO:0007669"/>
    <property type="project" value="UniProtKB-ARBA"/>
</dbReference>
<dbReference type="FunFam" id="3.40.50.12780:FF:000012">
    <property type="entry name" value="Non-ribosomal peptide synthetase"/>
    <property type="match status" value="1"/>
</dbReference>
<sequence length="1491" mass="161159">MQRDGRAFELTRGQLDIWLAQEIGGSPADWQASMFVVIAGVINPDLLEQAIRQVVGEAEPLRVGLHEVDGQVFQRVVHDPEVTLPCHDLSDSPDPVREAYRLATTIQQTPLPWAGPLFRFALFRTRSAEFYWLICIHHIVIDGFASVLFANRVASVYSALAAGKPATPACFGSLRDLVEYESTYQESSDFVDDMGYWQRNLPQDNAADQPLPAAARDSHLASAPVELAPVVVGQVRELAKTLGVRESSVLTAACALFVRGRHTGGWQVVFNFPVSRRITPQLRSFPGMLAGIVPLVLTVSPGSAVAEFCGHVDAKIREILRHQRFPAAGRSADRVSVNFFPSTAIAPFDDAPASAVYTHFGGIEYFGLVFTKHGDRLSLSTAGAGQPFSDFGVVNLANRIEQLLMAMALDPGLSVSAIGLLDEHERAQLETWGNRAALVGPTPPMSSVPALFAAQAARTPHATAVVYADTALTYRQLDATSNQLAHLLADRGVGAGDVVALLLPRGGQAIVAILAVLKTGAAYLPIDPAHPEARITFLLTDTTPAVALTTAELAHRLDFENLRVIDVDDPTIATQPDTALPAPAADNIAYVLYTSGTTGLPKGVAVTHRNITRLLSSLAAHLTYAPGQVWTQFHSYAFDFSVWEIWGALLHGGRLVVIPEQLTRSPDELLALLVTEQVNVLSQTPSAFYALQDVAAARPELGRRLRLEAVVFGGEALQPQRLGSWRALHPRGPRLINMYGITETTVHASVREIREEDTHRAVSPIGTPLSDLAFFVLDQWLQPVPAGVVGELYIAGDQVAGGYWRRTALTASRFVACPFGGAAAPGRRMYRTGDLVCWSPDGQLQYLGRSDAQVKIRGYRIEPGEVAAALSQLPGVSDAVVIAREDHPGDKRLVGYLTGPADPAVAREALAARLPPYLVPAAIVVLDRLPLTVNGKLDTAALPAPDYTGHGSQRPTTAVEEILAGIYADVLGLDHVGVDQSFFDLGGNSLLAMRVIAEVNTTLETELSVRGLFDAPTIAELALGIRAGSTQLPALVPVPRPAVVPLSFAQERMWTVNQERGGSPVFNIPWSLRLRGRLAVEALRLALADVVDRHETLRTVYPTDADVPHQVVLPAAHADFGWCVIDATTWPAERLDQAIALHARHSFDLATQIPLFVQLYRLGNDDHLLAITVHHIAADGWSLAPLAADLDVAYRSRCAGAAPGWDPLPVQYVDYTLWQRAYLGDVDDPHSTLAAHLRYWQETLAGIPERVALPSALPCPTAPDNRGDTVKVRWPAALHRQITHLARQHHVTSFMVVHAGLAALLAALTASTDIPVGVGVAGRNHPALDDLVGVFVNSVVLRIEVADDPTFAQLLAQVRSRTLQAFDHQDMPYGILVDRVNAARSLPPQPLIQVMLGWQNNKPAASVLGALEVTSVPLHTSDARMDLLFSLAEEFTASGEPAGISGAVEYRTTVFTATAIEAMIDRLERLLTELTADSQRRLSSVDILDER</sequence>
<dbReference type="SUPFAM" id="SSF56801">
    <property type="entry name" value="Acetyl-CoA synthetase-like"/>
    <property type="match status" value="1"/>
</dbReference>
<feature type="domain" description="Carrier" evidence="4">
    <location>
        <begin position="954"/>
        <end position="1029"/>
    </location>
</feature>
<keyword evidence="3" id="KW-0597">Phosphoprotein</keyword>
<dbReference type="InterPro" id="IPR045851">
    <property type="entry name" value="AMP-bd_C_sf"/>
</dbReference>
<evidence type="ECO:0000256" key="1">
    <source>
        <dbReference type="ARBA" id="ARBA00001957"/>
    </source>
</evidence>
<keyword evidence="2" id="KW-0596">Phosphopantetheine</keyword>
<evidence type="ECO:0000256" key="3">
    <source>
        <dbReference type="ARBA" id="ARBA00022553"/>
    </source>
</evidence>
<evidence type="ECO:0000256" key="2">
    <source>
        <dbReference type="ARBA" id="ARBA00022450"/>
    </source>
</evidence>